<evidence type="ECO:0000313" key="4">
    <source>
        <dbReference type="Proteomes" id="UP000593758"/>
    </source>
</evidence>
<evidence type="ECO:0000313" key="3">
    <source>
        <dbReference type="EMBL" id="QOR71574.1"/>
    </source>
</evidence>
<gene>
    <name evidence="3" type="ORF">IM660_04590</name>
</gene>
<protein>
    <submittedName>
        <fullName evidence="3">Type II toxin-antitoxin system PemK/MazF family toxin</fullName>
    </submittedName>
</protein>
<reference evidence="3 4" key="1">
    <citation type="submission" date="2020-10" db="EMBL/GenBank/DDBJ databases">
        <title>Haloactinobacterium sp. RN3S43, a bacterium isolated from saline soil.</title>
        <authorList>
            <person name="Sun J.-Q."/>
        </authorList>
    </citation>
    <scope>NUCLEOTIDE SEQUENCE [LARGE SCALE GENOMIC DNA]</scope>
    <source>
        <strain evidence="3 4">RN3S43</strain>
    </source>
</reference>
<dbReference type="InterPro" id="IPR003477">
    <property type="entry name" value="PemK-like"/>
</dbReference>
<dbReference type="EMBL" id="CP063169">
    <property type="protein sequence ID" value="QOR71574.1"/>
    <property type="molecule type" value="Genomic_DNA"/>
</dbReference>
<dbReference type="Pfam" id="PF02452">
    <property type="entry name" value="PemK_toxin"/>
    <property type="match status" value="1"/>
</dbReference>
<comment type="similarity">
    <text evidence="1">Belongs to the PemK/MazF family.</text>
</comment>
<dbReference type="InterPro" id="IPR011067">
    <property type="entry name" value="Plasmid_toxin/cell-grow_inhib"/>
</dbReference>
<evidence type="ECO:0000256" key="1">
    <source>
        <dbReference type="ARBA" id="ARBA00007521"/>
    </source>
</evidence>
<evidence type="ECO:0000256" key="2">
    <source>
        <dbReference type="ARBA" id="ARBA00022649"/>
    </source>
</evidence>
<dbReference type="SUPFAM" id="SSF50118">
    <property type="entry name" value="Cell growth inhibitor/plasmid maintenance toxic component"/>
    <property type="match status" value="1"/>
</dbReference>
<dbReference type="PANTHER" id="PTHR33988">
    <property type="entry name" value="ENDORIBONUCLEASE MAZF-RELATED"/>
    <property type="match status" value="1"/>
</dbReference>
<dbReference type="GO" id="GO:0006402">
    <property type="term" value="P:mRNA catabolic process"/>
    <property type="evidence" value="ECO:0007669"/>
    <property type="project" value="TreeGrafter"/>
</dbReference>
<dbReference type="GO" id="GO:0004521">
    <property type="term" value="F:RNA endonuclease activity"/>
    <property type="evidence" value="ECO:0007669"/>
    <property type="project" value="TreeGrafter"/>
</dbReference>
<name>A0A7M1SXA5_9MICO</name>
<keyword evidence="4" id="KW-1185">Reference proteome</keyword>
<keyword evidence="2" id="KW-1277">Toxin-antitoxin system</keyword>
<dbReference type="Gene3D" id="2.30.30.110">
    <property type="match status" value="1"/>
</dbReference>
<dbReference type="AlphaFoldDB" id="A0A7M1SXA5"/>
<organism evidence="3 4">
    <name type="scientific">Ruania alkalisoli</name>
    <dbReference type="NCBI Taxonomy" id="2779775"/>
    <lineage>
        <taxon>Bacteria</taxon>
        <taxon>Bacillati</taxon>
        <taxon>Actinomycetota</taxon>
        <taxon>Actinomycetes</taxon>
        <taxon>Micrococcales</taxon>
        <taxon>Ruaniaceae</taxon>
        <taxon>Ruania</taxon>
    </lineage>
</organism>
<dbReference type="GO" id="GO:0016075">
    <property type="term" value="P:rRNA catabolic process"/>
    <property type="evidence" value="ECO:0007669"/>
    <property type="project" value="TreeGrafter"/>
</dbReference>
<sequence length="107" mass="11652">MNRGEIWTVAGGVYASKPRPALIVQDDAFAQTGSVTVLPLTTSLTDAPLLRLRLRSGEAGLTRHSDIMIDKLTTVRRSSVGTRVGRVSTERLVEIERALMAFLGMAR</sequence>
<accession>A0A7M1SXA5</accession>
<proteinExistence type="inferred from homology"/>
<dbReference type="KEGG" id="halt:IM660_04590"/>
<dbReference type="RefSeq" id="WP_193498231.1">
    <property type="nucleotide sequence ID" value="NZ_CP063169.1"/>
</dbReference>
<dbReference type="Proteomes" id="UP000593758">
    <property type="component" value="Chromosome"/>
</dbReference>
<dbReference type="GO" id="GO:0003677">
    <property type="term" value="F:DNA binding"/>
    <property type="evidence" value="ECO:0007669"/>
    <property type="project" value="InterPro"/>
</dbReference>